<proteinExistence type="predicted"/>
<reference evidence="2" key="2">
    <citation type="journal article" date="2004" name="Mol. Cells">
        <title>Further evidence of microcolinearity between barley and rice genomes at two orthologous regions.</title>
        <authorList>
            <person name="Park Y.-J."/>
            <person name="Dixit A."/>
            <person name="Yoo J.-W."/>
            <person name="Bennetzen J."/>
        </authorList>
    </citation>
    <scope>NUCLEOTIDE SEQUENCE</scope>
</reference>
<feature type="region of interest" description="Disordered" evidence="1">
    <location>
        <begin position="83"/>
        <end position="116"/>
    </location>
</feature>
<feature type="compositionally biased region" description="Basic and acidic residues" evidence="1">
    <location>
        <begin position="158"/>
        <end position="179"/>
    </location>
</feature>
<evidence type="ECO:0000256" key="1">
    <source>
        <dbReference type="SAM" id="MobiDB-lite"/>
    </source>
</evidence>
<feature type="non-terminal residue" evidence="2">
    <location>
        <position position="1"/>
    </location>
</feature>
<sequence>AIINAVLQPVSLQTAVRFSVGVVPLRWNASLYWGTRLSPRLAKFSRGDAAWRRVSHRAAPDTAGATPTTAGTATVDALLMALERKRRERRRRRPDPATARRGSRWPPASDERKRLEAPVLAASHALPGLLRRRFARHRRRRGGAQIHPLRARSGAPDQPRREAEDAGEDDDRREGERGAVVDAGNGRGGPPRRPRHRSLGSTRPPRPRTAPSLSTPCVSGERQRAGFGAALRGIGWGA</sequence>
<organism evidence="2">
    <name type="scientific">Oryza sativa subsp. japonica</name>
    <name type="common">Rice</name>
    <dbReference type="NCBI Taxonomy" id="39947"/>
    <lineage>
        <taxon>Eukaryota</taxon>
        <taxon>Viridiplantae</taxon>
        <taxon>Streptophyta</taxon>
        <taxon>Embryophyta</taxon>
        <taxon>Tracheophyta</taxon>
        <taxon>Spermatophyta</taxon>
        <taxon>Magnoliopsida</taxon>
        <taxon>Liliopsida</taxon>
        <taxon>Poales</taxon>
        <taxon>Poaceae</taxon>
        <taxon>BOP clade</taxon>
        <taxon>Oryzoideae</taxon>
        <taxon>Oryzeae</taxon>
        <taxon>Oryzinae</taxon>
        <taxon>Oryza</taxon>
        <taxon>Oryza sativa</taxon>
    </lineage>
</organism>
<feature type="compositionally biased region" description="Basic residues" evidence="1">
    <location>
        <begin position="84"/>
        <end position="93"/>
    </location>
</feature>
<accession>Q8S3Q6</accession>
<dbReference type="EMBL" id="AF480496">
    <property type="protein sequence ID" value="AAL87172.1"/>
    <property type="molecule type" value="Genomic_DNA"/>
</dbReference>
<evidence type="ECO:0000313" key="2">
    <source>
        <dbReference type="EMBL" id="AAL87172.1"/>
    </source>
</evidence>
<protein>
    <submittedName>
        <fullName evidence="2">Uncharacterized protein 49D11.25</fullName>
    </submittedName>
</protein>
<gene>
    <name evidence="2" type="primary">49D11.25</name>
</gene>
<reference evidence="2" key="1">
    <citation type="submission" date="2002-02" db="EMBL/GenBank/DDBJ databases">
        <title>Sequence characterization of orthologous regions in the barley and rice genomes.</title>
        <authorList>
            <person name="Park Y.-J."/>
            <person name="Rostoks N."/>
            <person name="Ramakrishna W."/>
            <person name="SanMiguel P."/>
            <person name="Shiloff B."/>
            <person name="Ma J."/>
            <person name="Jiang Z."/>
            <person name="Kleinhofs A."/>
            <person name="Bennetzen J."/>
        </authorList>
    </citation>
    <scope>NUCLEOTIDE SEQUENCE</scope>
</reference>
<dbReference type="AlphaFoldDB" id="Q8S3Q6"/>
<feature type="region of interest" description="Disordered" evidence="1">
    <location>
        <begin position="138"/>
        <end position="224"/>
    </location>
</feature>
<name>Q8S3Q6_ORYSJ</name>